<reference evidence="1 2" key="1">
    <citation type="submission" date="2014-05" db="EMBL/GenBank/DDBJ databases">
        <title>Draft genome sequence of a rare smut relative, Tilletiaria anomala UBC 951.</title>
        <authorList>
            <consortium name="DOE Joint Genome Institute"/>
            <person name="Toome M."/>
            <person name="Kuo A."/>
            <person name="Henrissat B."/>
            <person name="Lipzen A."/>
            <person name="Tritt A."/>
            <person name="Yoshinaga Y."/>
            <person name="Zane M."/>
            <person name="Barry K."/>
            <person name="Grigoriev I.V."/>
            <person name="Spatafora J.W."/>
            <person name="Aimea M.C."/>
        </authorList>
    </citation>
    <scope>NUCLEOTIDE SEQUENCE [LARGE SCALE GENOMIC DNA]</scope>
    <source>
        <strain evidence="1 2">UBC 951</strain>
    </source>
</reference>
<evidence type="ECO:0008006" key="3">
    <source>
        <dbReference type="Google" id="ProtNLM"/>
    </source>
</evidence>
<dbReference type="EMBL" id="JMSN01000031">
    <property type="protein sequence ID" value="KDN47171.1"/>
    <property type="molecule type" value="Genomic_DNA"/>
</dbReference>
<dbReference type="Pfam" id="PF05141">
    <property type="entry name" value="DIT1_PvcA"/>
    <property type="match status" value="1"/>
</dbReference>
<dbReference type="InterPro" id="IPR007817">
    <property type="entry name" value="Isocyanide_synthase_DIT1"/>
</dbReference>
<dbReference type="RefSeq" id="XP_013243792.1">
    <property type="nucleotide sequence ID" value="XM_013388338.1"/>
</dbReference>
<dbReference type="STRING" id="1037660.A0A066W097"/>
<keyword evidence="2" id="KW-1185">Reference proteome</keyword>
<evidence type="ECO:0000313" key="1">
    <source>
        <dbReference type="EMBL" id="KDN47171.1"/>
    </source>
</evidence>
<dbReference type="PANTHER" id="PTHR37285">
    <property type="entry name" value="SPORE WALL MATURATION PROTEIN DIT1"/>
    <property type="match status" value="1"/>
</dbReference>
<gene>
    <name evidence="1" type="ORF">K437DRAFT_255966</name>
</gene>
<protein>
    <recommendedName>
        <fullName evidence="3">Pyoverdine/dityrosine biosynthesis protein</fullName>
    </recommendedName>
</protein>
<dbReference type="OrthoDB" id="3261561at2759"/>
<dbReference type="PANTHER" id="PTHR37285:SF5">
    <property type="entry name" value="SPORE WALL MATURATION PROTEIN DIT1"/>
    <property type="match status" value="1"/>
</dbReference>
<dbReference type="GeneID" id="25264292"/>
<dbReference type="AlphaFoldDB" id="A0A066W097"/>
<proteinExistence type="predicted"/>
<evidence type="ECO:0000313" key="2">
    <source>
        <dbReference type="Proteomes" id="UP000027361"/>
    </source>
</evidence>
<sequence>MTSLNRLTSAALLETPVKVLRTASAPHHEVLGTYICDHNGHVQESFGRLAPTAAAQICLNRGVRLSFEPHSLPSYANILTNWGFNAYFDKFDDGNIAELLTLFPCSNVVFLPLGPTQPAMQSVCLLEMSVGDRIIGVAITQADYLGEALSISTNHVPWRCLHPRADVRLCALFTLQGATKSLSNGPPLLRSAIDVDSIVEQVVVNFEQSLKHTPAVDHWDDFSDSHDTAGVGALQGRRRFAATVRNFVVKGQPIPFVLPAFPCKSSNKDKISGHLPDKGEDLAAQTLCLFARGVQDVYLPGAIIHIVSDGHTFSDLIGVDDAVVDEYTAALKLIFKRHDPTGSIFRFHGLDDLLYTSPFGIETRHGFQGTALPDLMRLALSALWGPENMSQMDASILKQCQGLSRFLLKDLEQVDSLQHLSKSQRKRHAMEAAKVMVARNEAYSKLVEISFPAAVRLSIHPHNNSGPKYGVTLIHPNFRSSSLFGKGGDLISDQSMGHTPTPWHNVTLLVEVEEKGSPRFAFMHRTKLMDHQPSPAHHLVWVPMRWDESEEGATGLSDGGYFCFQRAEV</sequence>
<organism evidence="1 2">
    <name type="scientific">Tilletiaria anomala (strain ATCC 24038 / CBS 436.72 / UBC 951)</name>
    <dbReference type="NCBI Taxonomy" id="1037660"/>
    <lineage>
        <taxon>Eukaryota</taxon>
        <taxon>Fungi</taxon>
        <taxon>Dikarya</taxon>
        <taxon>Basidiomycota</taxon>
        <taxon>Ustilaginomycotina</taxon>
        <taxon>Exobasidiomycetes</taxon>
        <taxon>Georgefischeriales</taxon>
        <taxon>Tilletiariaceae</taxon>
        <taxon>Tilletiaria</taxon>
    </lineage>
</organism>
<dbReference type="HOGENOM" id="CLU_479122_0_0_1"/>
<dbReference type="Proteomes" id="UP000027361">
    <property type="component" value="Unassembled WGS sequence"/>
</dbReference>
<comment type="caution">
    <text evidence="1">The sequence shown here is derived from an EMBL/GenBank/DDBJ whole genome shotgun (WGS) entry which is preliminary data.</text>
</comment>
<name>A0A066W097_TILAU</name>
<dbReference type="InParanoid" id="A0A066W097"/>
<accession>A0A066W097</accession>